<sequence length="83" mass="8603">MLSPEEWLASLESSMSTLLSTSQTTTIALAHVLALINSTLPMVSNSATPAVVQTSPSMAQAAATGIPLPTDLSNLPAFLEAYK</sequence>
<protein>
    <submittedName>
        <fullName evidence="1">Uncharacterized protein</fullName>
    </submittedName>
</protein>
<dbReference type="AlphaFoldDB" id="A0A9P7FXA2"/>
<gene>
    <name evidence="1" type="ORF">DXG03_009610</name>
</gene>
<evidence type="ECO:0000313" key="2">
    <source>
        <dbReference type="Proteomes" id="UP000775547"/>
    </source>
</evidence>
<proteinExistence type="predicted"/>
<name>A0A9P7FXA2_9AGAR</name>
<reference evidence="1" key="1">
    <citation type="submission" date="2020-07" db="EMBL/GenBank/DDBJ databases">
        <authorList>
            <person name="Nieuwenhuis M."/>
            <person name="Van De Peppel L.J.J."/>
        </authorList>
    </citation>
    <scope>NUCLEOTIDE SEQUENCE</scope>
    <source>
        <strain evidence="1">AP01</strain>
        <tissue evidence="1">Mycelium</tissue>
    </source>
</reference>
<dbReference type="Proteomes" id="UP000775547">
    <property type="component" value="Unassembled WGS sequence"/>
</dbReference>
<keyword evidence="2" id="KW-1185">Reference proteome</keyword>
<evidence type="ECO:0000313" key="1">
    <source>
        <dbReference type="EMBL" id="KAG5640262.1"/>
    </source>
</evidence>
<comment type="caution">
    <text evidence="1">The sequence shown here is derived from an EMBL/GenBank/DDBJ whole genome shotgun (WGS) entry which is preliminary data.</text>
</comment>
<reference evidence="1" key="2">
    <citation type="submission" date="2021-10" db="EMBL/GenBank/DDBJ databases">
        <title>Phylogenomics reveals ancestral predisposition of the termite-cultivated fungus Termitomyces towards a domesticated lifestyle.</title>
        <authorList>
            <person name="Auxier B."/>
            <person name="Grum-Grzhimaylo A."/>
            <person name="Cardenas M.E."/>
            <person name="Lodge J.D."/>
            <person name="Laessoe T."/>
            <person name="Pedersen O."/>
            <person name="Smith M.E."/>
            <person name="Kuyper T.W."/>
            <person name="Franco-Molano E.A."/>
            <person name="Baroni T.J."/>
            <person name="Aanen D.K."/>
        </authorList>
    </citation>
    <scope>NUCLEOTIDE SEQUENCE</scope>
    <source>
        <strain evidence="1">AP01</strain>
        <tissue evidence="1">Mycelium</tissue>
    </source>
</reference>
<feature type="non-terminal residue" evidence="1">
    <location>
        <position position="83"/>
    </location>
</feature>
<dbReference type="EMBL" id="JABCKV010000945">
    <property type="protein sequence ID" value="KAG5640262.1"/>
    <property type="molecule type" value="Genomic_DNA"/>
</dbReference>
<organism evidence="1 2">
    <name type="scientific">Asterophora parasitica</name>
    <dbReference type="NCBI Taxonomy" id="117018"/>
    <lineage>
        <taxon>Eukaryota</taxon>
        <taxon>Fungi</taxon>
        <taxon>Dikarya</taxon>
        <taxon>Basidiomycota</taxon>
        <taxon>Agaricomycotina</taxon>
        <taxon>Agaricomycetes</taxon>
        <taxon>Agaricomycetidae</taxon>
        <taxon>Agaricales</taxon>
        <taxon>Tricholomatineae</taxon>
        <taxon>Lyophyllaceae</taxon>
        <taxon>Asterophora</taxon>
    </lineage>
</organism>
<accession>A0A9P7FXA2</accession>